<reference evidence="4" key="1">
    <citation type="journal article" date="2023" name="Mol. Phylogenet. Evol.">
        <title>Genome-scale phylogeny and comparative genomics of the fungal order Sordariales.</title>
        <authorList>
            <person name="Hensen N."/>
            <person name="Bonometti L."/>
            <person name="Westerberg I."/>
            <person name="Brannstrom I.O."/>
            <person name="Guillou S."/>
            <person name="Cros-Aarteil S."/>
            <person name="Calhoun S."/>
            <person name="Haridas S."/>
            <person name="Kuo A."/>
            <person name="Mondo S."/>
            <person name="Pangilinan J."/>
            <person name="Riley R."/>
            <person name="LaButti K."/>
            <person name="Andreopoulos B."/>
            <person name="Lipzen A."/>
            <person name="Chen C."/>
            <person name="Yan M."/>
            <person name="Daum C."/>
            <person name="Ng V."/>
            <person name="Clum A."/>
            <person name="Steindorff A."/>
            <person name="Ohm R.A."/>
            <person name="Martin F."/>
            <person name="Silar P."/>
            <person name="Natvig D.O."/>
            <person name="Lalanne C."/>
            <person name="Gautier V."/>
            <person name="Ament-Velasquez S.L."/>
            <person name="Kruys A."/>
            <person name="Hutchinson M.I."/>
            <person name="Powell A.J."/>
            <person name="Barry K."/>
            <person name="Miller A.N."/>
            <person name="Grigoriev I.V."/>
            <person name="Debuchy R."/>
            <person name="Gladieux P."/>
            <person name="Hiltunen Thoren M."/>
            <person name="Johannesson H."/>
        </authorList>
    </citation>
    <scope>NUCLEOTIDE SEQUENCE</scope>
    <source>
        <strain evidence="4">CBS 990.96</strain>
    </source>
</reference>
<feature type="domain" description="DUF7785" evidence="2">
    <location>
        <begin position="472"/>
        <end position="572"/>
    </location>
</feature>
<accession>A0AAN7BJW9</accession>
<sequence>MASPAVAAAPQINGVAAPVPAAAVLSRPDSPASSINSSSKRKREPSDDDDGKPGLGAVDEAAPTNKLAATVNGVHTFKDRESLISDFFTVLQTLDTTTPAILKCPLPEPVPESDGEPSAKRAKSEEEITKPPSIADKVSQGAYRILDDLMCDVVQTATSRIKELETTNTQGNENIIAQIAAFKTQALELYRRELAYPNVPRPSTAKRGPAGAANTGLVLTAIGSAPNLRPLFTSLQHPASEDGAVKPIDASLLPNGVTITHVYPETPATGDRNGRSLTLGELFPAPRNLPPLQPPKAPKTTTKSNVLTFYHPELTEKSKYRSNTYFSQTLSSGNWLDYSNATPAVHAKNKQRERAQSLAGVKPSTKEIEVSELDTLFRGAFTSFAPNKDDSAAIVPSGQVSRIWWSRVGRRNYDRLIELDTVDEEKADAAASGAAAVMDIDEELVKEAVENWDQSAVDPSLDELFGKKSDIDKEVDDVLEEVSELIETLASFQRNRNLTVPTSQDRYSADPNNGDMLRSGNPAHQPSEEEMMTYETLKAQLSLIIQTLPPYAVARLNSDKLGELAVSTKIEIRSDEYRGVMEEDEPARLARQAAQAAANSNQRQAHRAPSISGGGYPNHQFPPQFTPSARPISNTQQQFVPHTPVRAQGPPNMHRGPSSVPIPQQHYNPQARQPPQTQYRQQMYAPQLAKAQGPYGHSNIPQQYVASPTQQRIQPHPQNFNMGQPGGSQRFQQGYPAGFQQQQLPPQQQQMQHAPHQQHPQQPQMPIPIAQHPGPHQQQPPPQSPYMNGGQMPRTISPRVQQAFPYSQSPTPPQQHQQIPRPPYNQQMPPQQQQQPGQQRPPHYPNSPANMGRAPHAPPPQSNLTGFATVMPEVQQRQVMEQARARADAEQRVSGHMGKMTQGEVVGLAGIGLGGHLDVHKMVNKMNGGGNGLVGQNTRMMNGGSTTPVPIPQLGVPQQQQQQHRVPSPLQQGVQPGQPQGGQPGQQQVFMKQ</sequence>
<feature type="compositionally biased region" description="Low complexity" evidence="1">
    <location>
        <begin position="952"/>
        <end position="978"/>
    </location>
</feature>
<evidence type="ECO:0000259" key="2">
    <source>
        <dbReference type="Pfam" id="PF25009"/>
    </source>
</evidence>
<organism evidence="4 5">
    <name type="scientific">Podospora fimiseda</name>
    <dbReference type="NCBI Taxonomy" id="252190"/>
    <lineage>
        <taxon>Eukaryota</taxon>
        <taxon>Fungi</taxon>
        <taxon>Dikarya</taxon>
        <taxon>Ascomycota</taxon>
        <taxon>Pezizomycotina</taxon>
        <taxon>Sordariomycetes</taxon>
        <taxon>Sordariomycetidae</taxon>
        <taxon>Sordariales</taxon>
        <taxon>Podosporaceae</taxon>
        <taxon>Podospora</taxon>
    </lineage>
</organism>
<dbReference type="AlphaFoldDB" id="A0AAN7BJW9"/>
<evidence type="ECO:0000313" key="4">
    <source>
        <dbReference type="EMBL" id="KAK4224573.1"/>
    </source>
</evidence>
<evidence type="ECO:0000256" key="1">
    <source>
        <dbReference type="SAM" id="MobiDB-lite"/>
    </source>
</evidence>
<feature type="compositionally biased region" description="Polar residues" evidence="1">
    <location>
        <begin position="707"/>
        <end position="730"/>
    </location>
</feature>
<feature type="compositionally biased region" description="Low complexity" evidence="1">
    <location>
        <begin position="25"/>
        <end position="38"/>
    </location>
</feature>
<proteinExistence type="predicted"/>
<gene>
    <name evidence="4" type="ORF">QBC38DRAFT_397497</name>
</gene>
<feature type="compositionally biased region" description="Low complexity" evidence="1">
    <location>
        <begin position="589"/>
        <end position="603"/>
    </location>
</feature>
<feature type="compositionally biased region" description="Polar residues" evidence="1">
    <location>
        <begin position="661"/>
        <end position="680"/>
    </location>
</feature>
<dbReference type="Pfam" id="PF25289">
    <property type="entry name" value="DUF7877"/>
    <property type="match status" value="1"/>
</dbReference>
<dbReference type="Proteomes" id="UP001301958">
    <property type="component" value="Unassembled WGS sequence"/>
</dbReference>
<feature type="region of interest" description="Disordered" evidence="1">
    <location>
        <begin position="707"/>
        <end position="866"/>
    </location>
</feature>
<feature type="region of interest" description="Disordered" evidence="1">
    <location>
        <begin position="104"/>
        <end position="132"/>
    </location>
</feature>
<keyword evidence="5" id="KW-1185">Reference proteome</keyword>
<evidence type="ECO:0000313" key="5">
    <source>
        <dbReference type="Proteomes" id="UP001301958"/>
    </source>
</evidence>
<feature type="region of interest" description="Disordered" evidence="1">
    <location>
        <begin position="942"/>
        <end position="993"/>
    </location>
</feature>
<feature type="region of interest" description="Disordered" evidence="1">
    <location>
        <begin position="25"/>
        <end position="61"/>
    </location>
</feature>
<dbReference type="InterPro" id="IPR057199">
    <property type="entry name" value="DUF7877"/>
</dbReference>
<protein>
    <submittedName>
        <fullName evidence="4">Uncharacterized protein</fullName>
    </submittedName>
</protein>
<reference evidence="4" key="2">
    <citation type="submission" date="2023-05" db="EMBL/GenBank/DDBJ databases">
        <authorList>
            <consortium name="Lawrence Berkeley National Laboratory"/>
            <person name="Steindorff A."/>
            <person name="Hensen N."/>
            <person name="Bonometti L."/>
            <person name="Westerberg I."/>
            <person name="Brannstrom I.O."/>
            <person name="Guillou S."/>
            <person name="Cros-Aarteil S."/>
            <person name="Calhoun S."/>
            <person name="Haridas S."/>
            <person name="Kuo A."/>
            <person name="Mondo S."/>
            <person name="Pangilinan J."/>
            <person name="Riley R."/>
            <person name="Labutti K."/>
            <person name="Andreopoulos B."/>
            <person name="Lipzen A."/>
            <person name="Chen C."/>
            <person name="Yanf M."/>
            <person name="Daum C."/>
            <person name="Ng V."/>
            <person name="Clum A."/>
            <person name="Ohm R."/>
            <person name="Martin F."/>
            <person name="Silar P."/>
            <person name="Natvig D."/>
            <person name="Lalanne C."/>
            <person name="Gautier V."/>
            <person name="Ament-Velasquez S.L."/>
            <person name="Kruys A."/>
            <person name="Hutchinson M.I."/>
            <person name="Powell A.J."/>
            <person name="Barry K."/>
            <person name="Miller A.N."/>
            <person name="Grigoriev I.V."/>
            <person name="Debuchy R."/>
            <person name="Gladieux P."/>
            <person name="Thoren M.H."/>
            <person name="Johannesson H."/>
        </authorList>
    </citation>
    <scope>NUCLEOTIDE SEQUENCE</scope>
    <source>
        <strain evidence="4">CBS 990.96</strain>
    </source>
</reference>
<evidence type="ECO:0000259" key="3">
    <source>
        <dbReference type="Pfam" id="PF25289"/>
    </source>
</evidence>
<name>A0AAN7BJW9_9PEZI</name>
<dbReference type="InterPro" id="IPR056687">
    <property type="entry name" value="DUF7785"/>
</dbReference>
<feature type="domain" description="DUF7877" evidence="3">
    <location>
        <begin position="81"/>
        <end position="189"/>
    </location>
</feature>
<dbReference type="Pfam" id="PF25009">
    <property type="entry name" value="DUF7785"/>
    <property type="match status" value="1"/>
</dbReference>
<feature type="region of interest" description="Disordered" evidence="1">
    <location>
        <begin position="502"/>
        <end position="526"/>
    </location>
</feature>
<feature type="compositionally biased region" description="Basic and acidic residues" evidence="1">
    <location>
        <begin position="117"/>
        <end position="129"/>
    </location>
</feature>
<feature type="compositionally biased region" description="Low complexity" evidence="1">
    <location>
        <begin position="805"/>
        <end position="841"/>
    </location>
</feature>
<feature type="compositionally biased region" description="Polar residues" evidence="1">
    <location>
        <begin position="621"/>
        <end position="640"/>
    </location>
</feature>
<dbReference type="EMBL" id="MU865389">
    <property type="protein sequence ID" value="KAK4224573.1"/>
    <property type="molecule type" value="Genomic_DNA"/>
</dbReference>
<feature type="region of interest" description="Disordered" evidence="1">
    <location>
        <begin position="585"/>
        <end position="680"/>
    </location>
</feature>
<comment type="caution">
    <text evidence="4">The sequence shown here is derived from an EMBL/GenBank/DDBJ whole genome shotgun (WGS) entry which is preliminary data.</text>
</comment>
<feature type="compositionally biased region" description="Low complexity" evidence="1">
    <location>
        <begin position="731"/>
        <end position="777"/>
    </location>
</feature>